<dbReference type="EMBL" id="CNFT01001326">
    <property type="protein sequence ID" value="CKT16288.1"/>
    <property type="molecule type" value="Genomic_DNA"/>
</dbReference>
<proteinExistence type="predicted"/>
<accession>A0A655AMB6</accession>
<gene>
    <name evidence="1" type="ORF">ERS027659_04035</name>
</gene>
<protein>
    <submittedName>
        <fullName evidence="1">Uncharacterized protein</fullName>
    </submittedName>
</protein>
<name>A0A655AMB6_MYCTX</name>
<dbReference type="Proteomes" id="UP000050164">
    <property type="component" value="Unassembled WGS sequence"/>
</dbReference>
<evidence type="ECO:0000313" key="1">
    <source>
        <dbReference type="EMBL" id="CKT16288.1"/>
    </source>
</evidence>
<reference evidence="1 2" key="1">
    <citation type="submission" date="2015-03" db="EMBL/GenBank/DDBJ databases">
        <authorList>
            <consortium name="Pathogen Informatics"/>
        </authorList>
    </citation>
    <scope>NUCLEOTIDE SEQUENCE [LARGE SCALE GENOMIC DNA]</scope>
    <source>
        <strain evidence="1 2">Bir 185</strain>
    </source>
</reference>
<dbReference type="AlphaFoldDB" id="A0A655AMB6"/>
<evidence type="ECO:0000313" key="2">
    <source>
        <dbReference type="Proteomes" id="UP000050164"/>
    </source>
</evidence>
<organism evidence="1 2">
    <name type="scientific">Mycobacterium tuberculosis</name>
    <dbReference type="NCBI Taxonomy" id="1773"/>
    <lineage>
        <taxon>Bacteria</taxon>
        <taxon>Bacillati</taxon>
        <taxon>Actinomycetota</taxon>
        <taxon>Actinomycetes</taxon>
        <taxon>Mycobacteriales</taxon>
        <taxon>Mycobacteriaceae</taxon>
        <taxon>Mycobacterium</taxon>
        <taxon>Mycobacterium tuberculosis complex</taxon>
    </lineage>
</organism>
<sequence length="55" mass="5846">MDTLAILPPVRMISPVGNTACNPSTLWRATPYLTARIPPALVPTFPPTLEDSSPG</sequence>